<evidence type="ECO:0000313" key="1">
    <source>
        <dbReference type="EMBL" id="MPL84709.1"/>
    </source>
</evidence>
<comment type="caution">
    <text evidence="1">The sequence shown here is derived from an EMBL/GenBank/DDBJ whole genome shotgun (WGS) entry which is preliminary data.</text>
</comment>
<gene>
    <name evidence="1" type="ORF">SDC9_30674</name>
</gene>
<accession>A0A644V054</accession>
<dbReference type="AlphaFoldDB" id="A0A644V054"/>
<name>A0A644V054_9ZZZZ</name>
<proteinExistence type="predicted"/>
<protein>
    <submittedName>
        <fullName evidence="1">Uncharacterized protein</fullName>
    </submittedName>
</protein>
<dbReference type="EMBL" id="VSSQ01000193">
    <property type="protein sequence ID" value="MPL84709.1"/>
    <property type="molecule type" value="Genomic_DNA"/>
</dbReference>
<sequence>MGRTSTAATPQKRDADTKLAQSRLSVLELAKELGNVAEACRQRGLDRTSFYEWNCSRPSRRRCAGLASSSGHLRSNRGR</sequence>
<organism evidence="1">
    <name type="scientific">bioreactor metagenome</name>
    <dbReference type="NCBI Taxonomy" id="1076179"/>
    <lineage>
        <taxon>unclassified sequences</taxon>
        <taxon>metagenomes</taxon>
        <taxon>ecological metagenomes</taxon>
    </lineage>
</organism>
<reference evidence="1" key="1">
    <citation type="submission" date="2019-08" db="EMBL/GenBank/DDBJ databases">
        <authorList>
            <person name="Kucharzyk K."/>
            <person name="Murdoch R.W."/>
            <person name="Higgins S."/>
            <person name="Loffler F."/>
        </authorList>
    </citation>
    <scope>NUCLEOTIDE SEQUENCE</scope>
</reference>